<sequence length="173" mass="17165">MTAAAAHPPRRAPSCAPSDCLPPLLPAPRPASASGNPLKARSLLRAPGNFLSRLVGGGAGAGRGVGGAEGEGRHGGMSGTGCPEGDPGSKSAGPGAWPPPDCIPGLQPALAAPPSAPFCSQGGKVRVRVLFYLRAHAVTQLCVCGVRAAGRGASISYILTTSVFTFVSADSED</sequence>
<reference evidence="1" key="1">
    <citation type="submission" date="2023-05" db="EMBL/GenBank/DDBJ databases">
        <authorList>
            <consortium name="ELIXIR-Norway"/>
        </authorList>
    </citation>
    <scope>NUCLEOTIDE SEQUENCE</scope>
</reference>
<proteinExistence type="predicted"/>
<name>A0AC59Y7J3_RANTA</name>
<protein>
    <submittedName>
        <fullName evidence="1">Uncharacterized protein</fullName>
    </submittedName>
</protein>
<evidence type="ECO:0000313" key="2">
    <source>
        <dbReference type="Proteomes" id="UP001162501"/>
    </source>
</evidence>
<dbReference type="EMBL" id="OX596095">
    <property type="protein sequence ID" value="CAM9458328.1"/>
    <property type="molecule type" value="Genomic_DNA"/>
</dbReference>
<dbReference type="Proteomes" id="UP001162501">
    <property type="component" value="Chromosome 11"/>
</dbReference>
<accession>A0AC59Y7J3</accession>
<gene>
    <name evidence="1" type="ORF">MRATA1EN22A_LOCUS2786</name>
</gene>
<reference evidence="1" key="2">
    <citation type="submission" date="2025-03" db="EMBL/GenBank/DDBJ databases">
        <authorList>
            <consortium name="ELIXIR-Norway"/>
            <consortium name="Elixir Norway"/>
        </authorList>
    </citation>
    <scope>NUCLEOTIDE SEQUENCE</scope>
</reference>
<organism evidence="1 2">
    <name type="scientific">Rangifer tarandus platyrhynchus</name>
    <name type="common">Svalbard reindeer</name>
    <dbReference type="NCBI Taxonomy" id="3082113"/>
    <lineage>
        <taxon>Eukaryota</taxon>
        <taxon>Metazoa</taxon>
        <taxon>Chordata</taxon>
        <taxon>Craniata</taxon>
        <taxon>Vertebrata</taxon>
        <taxon>Euteleostomi</taxon>
        <taxon>Mammalia</taxon>
        <taxon>Eutheria</taxon>
        <taxon>Laurasiatheria</taxon>
        <taxon>Artiodactyla</taxon>
        <taxon>Ruminantia</taxon>
        <taxon>Pecora</taxon>
        <taxon>Cervidae</taxon>
        <taxon>Odocoileinae</taxon>
        <taxon>Rangifer</taxon>
    </lineage>
</organism>
<evidence type="ECO:0000313" key="1">
    <source>
        <dbReference type="EMBL" id="CAM9458328.1"/>
    </source>
</evidence>